<feature type="transmembrane region" description="Helical" evidence="4">
    <location>
        <begin position="24"/>
        <end position="42"/>
    </location>
</feature>
<accession>A0A919AT82</accession>
<comment type="caution">
    <text evidence="7">The sequence shown here is derived from an EMBL/GenBank/DDBJ whole genome shotgun (WGS) entry which is preliminary data.</text>
</comment>
<dbReference type="Gene3D" id="3.30.450.330">
    <property type="match status" value="1"/>
</dbReference>
<keyword evidence="2" id="KW-0121">Carboxypeptidase</keyword>
<reference evidence="7" key="2">
    <citation type="submission" date="2020-09" db="EMBL/GenBank/DDBJ databases">
        <authorList>
            <person name="Sun Q."/>
            <person name="Kim S."/>
        </authorList>
    </citation>
    <scope>NUCLEOTIDE SEQUENCE</scope>
    <source>
        <strain evidence="7">KCTC 42590</strain>
    </source>
</reference>
<dbReference type="Gene3D" id="3.90.1310.10">
    <property type="entry name" value="Penicillin-binding protein 2a (Domain 2)"/>
    <property type="match status" value="1"/>
</dbReference>
<keyword evidence="2" id="KW-0378">Hydrolase</keyword>
<dbReference type="InterPro" id="IPR001460">
    <property type="entry name" value="PCN-bd_Tpept"/>
</dbReference>
<evidence type="ECO:0000259" key="6">
    <source>
        <dbReference type="Pfam" id="PF03717"/>
    </source>
</evidence>
<evidence type="ECO:0000313" key="8">
    <source>
        <dbReference type="Proteomes" id="UP000630923"/>
    </source>
</evidence>
<evidence type="ECO:0000313" key="7">
    <source>
        <dbReference type="EMBL" id="GHF23105.1"/>
    </source>
</evidence>
<dbReference type="PANTHER" id="PTHR30627">
    <property type="entry name" value="PEPTIDOGLYCAN D,D-TRANSPEPTIDASE"/>
    <property type="match status" value="1"/>
</dbReference>
<feature type="domain" description="Penicillin-binding protein transpeptidase" evidence="5">
    <location>
        <begin position="242"/>
        <end position="539"/>
    </location>
</feature>
<sequence length="572" mass="62170">MTDITSFQFQSVDKNVSKMDVARLRLIWAIALFSLGFMVLIGRTLELGLADPVGAVRKTVATKSGRTVIAPVQMARADIVDRNGEILATNLETSSLAVDATMIKDPKGLARKLAEIIPDVPLATFEKRLSSGKKFVWLKRKLSPAQKWKVNALGEVGLKFEREEERIYPHGRLAAHVLGYVDVDGNGLAGLEHYFDDEMKAGSSQVDIGDRTLRTSLDIRVQFALADELSAAMRAHSAVGGAGLVMDVKSGEVIAMVSLPDYDPNDIRGISKEALFNRATKGVYELGSTFKTFTFAAALDEGVVTLNDGYDATKPLRISRFLIQDDHPKARYLSVPEIFTYSSNIGTAQMALDLGTERQQEFLNNIGLLQPAPIEITEVGAPMYPTNWRKVSTMTISYGHGIAVSPLQLATGISAMVNGGRLIPATLIHQTDGVREGKQVIKPSTSRQIRQLLRMVVKKGTGSKASAIGYRVGGKTGTAEKAAAGGYNEKLLISSFVGAFPMDDPQYVVFALLDEPKGIKETHGFRGGGWTAAPVVKNVILRASPILGIAPKEEDEGLYRQIAMKIHDDKKR</sequence>
<name>A0A919AT82_9PROT</name>
<keyword evidence="3 4" id="KW-0472">Membrane</keyword>
<dbReference type="InterPro" id="IPR050515">
    <property type="entry name" value="Beta-lactam/transpept"/>
</dbReference>
<evidence type="ECO:0000256" key="2">
    <source>
        <dbReference type="ARBA" id="ARBA00022645"/>
    </source>
</evidence>
<dbReference type="InterPro" id="IPR012338">
    <property type="entry name" value="Beta-lactam/transpept-like"/>
</dbReference>
<dbReference type="PANTHER" id="PTHR30627:SF1">
    <property type="entry name" value="PEPTIDOGLYCAN D,D-TRANSPEPTIDASE FTSI"/>
    <property type="match status" value="1"/>
</dbReference>
<dbReference type="GO" id="GO:0005886">
    <property type="term" value="C:plasma membrane"/>
    <property type="evidence" value="ECO:0007669"/>
    <property type="project" value="TreeGrafter"/>
</dbReference>
<keyword evidence="4" id="KW-0812">Transmembrane</keyword>
<proteinExistence type="predicted"/>
<dbReference type="AlphaFoldDB" id="A0A919AT82"/>
<dbReference type="RefSeq" id="WP_191251939.1">
    <property type="nucleotide sequence ID" value="NZ_BNCI01000002.1"/>
</dbReference>
<dbReference type="InterPro" id="IPR005311">
    <property type="entry name" value="PBP_dimer"/>
</dbReference>
<evidence type="ECO:0000256" key="4">
    <source>
        <dbReference type="SAM" id="Phobius"/>
    </source>
</evidence>
<dbReference type="SUPFAM" id="SSF56601">
    <property type="entry name" value="beta-lactamase/transpeptidase-like"/>
    <property type="match status" value="1"/>
</dbReference>
<dbReference type="InterPro" id="IPR036138">
    <property type="entry name" value="PBP_dimer_sf"/>
</dbReference>
<evidence type="ECO:0000259" key="5">
    <source>
        <dbReference type="Pfam" id="PF00905"/>
    </source>
</evidence>
<protein>
    <submittedName>
        <fullName evidence="7">Peptidoglycan glycosyltransferase</fullName>
    </submittedName>
</protein>
<dbReference type="Proteomes" id="UP000630923">
    <property type="component" value="Unassembled WGS sequence"/>
</dbReference>
<dbReference type="GO" id="GO:0004180">
    <property type="term" value="F:carboxypeptidase activity"/>
    <property type="evidence" value="ECO:0007669"/>
    <property type="project" value="UniProtKB-KW"/>
</dbReference>
<comment type="subcellular location">
    <subcellularLocation>
        <location evidence="1">Membrane</location>
    </subcellularLocation>
</comment>
<keyword evidence="2" id="KW-0645">Protease</keyword>
<dbReference type="EMBL" id="BNCI01000002">
    <property type="protein sequence ID" value="GHF23105.1"/>
    <property type="molecule type" value="Genomic_DNA"/>
</dbReference>
<dbReference type="Gene3D" id="3.40.710.10">
    <property type="entry name" value="DD-peptidase/beta-lactamase superfamily"/>
    <property type="match status" value="1"/>
</dbReference>
<evidence type="ECO:0000256" key="3">
    <source>
        <dbReference type="ARBA" id="ARBA00023136"/>
    </source>
</evidence>
<keyword evidence="8" id="KW-1185">Reference proteome</keyword>
<feature type="domain" description="Penicillin-binding protein dimerisation" evidence="6">
    <location>
        <begin position="75"/>
        <end position="183"/>
    </location>
</feature>
<gene>
    <name evidence="7" type="ORF">GCM10017044_16900</name>
</gene>
<reference evidence="7" key="1">
    <citation type="journal article" date="2014" name="Int. J. Syst. Evol. Microbiol.">
        <title>Complete genome sequence of Corynebacterium casei LMG S-19264T (=DSM 44701T), isolated from a smear-ripened cheese.</title>
        <authorList>
            <consortium name="US DOE Joint Genome Institute (JGI-PGF)"/>
            <person name="Walter F."/>
            <person name="Albersmeier A."/>
            <person name="Kalinowski J."/>
            <person name="Ruckert C."/>
        </authorList>
    </citation>
    <scope>NUCLEOTIDE SEQUENCE</scope>
    <source>
        <strain evidence="7">KCTC 42590</strain>
    </source>
</reference>
<evidence type="ECO:0000256" key="1">
    <source>
        <dbReference type="ARBA" id="ARBA00004370"/>
    </source>
</evidence>
<dbReference type="Pfam" id="PF00905">
    <property type="entry name" value="Transpeptidase"/>
    <property type="match status" value="1"/>
</dbReference>
<dbReference type="Pfam" id="PF03717">
    <property type="entry name" value="PBP_dimer"/>
    <property type="match status" value="1"/>
</dbReference>
<dbReference type="SUPFAM" id="SSF56519">
    <property type="entry name" value="Penicillin binding protein dimerisation domain"/>
    <property type="match status" value="1"/>
</dbReference>
<dbReference type="GO" id="GO:0008658">
    <property type="term" value="F:penicillin binding"/>
    <property type="evidence" value="ECO:0007669"/>
    <property type="project" value="InterPro"/>
</dbReference>
<organism evidence="7 8">
    <name type="scientific">Kordiimonas sediminis</name>
    <dbReference type="NCBI Taxonomy" id="1735581"/>
    <lineage>
        <taxon>Bacteria</taxon>
        <taxon>Pseudomonadati</taxon>
        <taxon>Pseudomonadota</taxon>
        <taxon>Alphaproteobacteria</taxon>
        <taxon>Kordiimonadales</taxon>
        <taxon>Kordiimonadaceae</taxon>
        <taxon>Kordiimonas</taxon>
    </lineage>
</organism>
<dbReference type="GO" id="GO:0071555">
    <property type="term" value="P:cell wall organization"/>
    <property type="evidence" value="ECO:0007669"/>
    <property type="project" value="TreeGrafter"/>
</dbReference>
<keyword evidence="4" id="KW-1133">Transmembrane helix</keyword>